<evidence type="ECO:0000256" key="1">
    <source>
        <dbReference type="SAM" id="Phobius"/>
    </source>
</evidence>
<protein>
    <submittedName>
        <fullName evidence="2">Uncharacterized protein</fullName>
    </submittedName>
</protein>
<keyword evidence="1" id="KW-0472">Membrane</keyword>
<sequence>MVVANGVNDSVICTIMNNISFFIMFAMLPSEYFLYLSSIKKYHFFKWTISN</sequence>
<evidence type="ECO:0000313" key="3">
    <source>
        <dbReference type="Proteomes" id="UP000070319"/>
    </source>
</evidence>
<dbReference type="AlphaFoldDB" id="A0A139KPZ9"/>
<dbReference type="EMBL" id="LTDF01000172">
    <property type="protein sequence ID" value="KXT41264.1"/>
    <property type="molecule type" value="Genomic_DNA"/>
</dbReference>
<feature type="transmembrane region" description="Helical" evidence="1">
    <location>
        <begin position="15"/>
        <end position="36"/>
    </location>
</feature>
<keyword evidence="1" id="KW-0812">Transmembrane</keyword>
<comment type="caution">
    <text evidence="2">The sequence shown here is derived from an EMBL/GenBank/DDBJ whole genome shotgun (WGS) entry which is preliminary data.</text>
</comment>
<dbReference type="PATRIC" id="fig|329854.7.peg.5041"/>
<dbReference type="Proteomes" id="UP000070319">
    <property type="component" value="Unassembled WGS sequence"/>
</dbReference>
<gene>
    <name evidence="2" type="ORF">HMPREF2531_04969</name>
</gene>
<keyword evidence="1" id="KW-1133">Transmembrane helix</keyword>
<organism evidence="2">
    <name type="scientific">Bacteroides intestinalis</name>
    <dbReference type="NCBI Taxonomy" id="329854"/>
    <lineage>
        <taxon>Bacteria</taxon>
        <taxon>Pseudomonadati</taxon>
        <taxon>Bacteroidota</taxon>
        <taxon>Bacteroidia</taxon>
        <taxon>Bacteroidales</taxon>
        <taxon>Bacteroidaceae</taxon>
        <taxon>Bacteroides</taxon>
    </lineage>
</organism>
<name>A0A139KPZ9_9BACE</name>
<proteinExistence type="predicted"/>
<reference evidence="2 3" key="1">
    <citation type="submission" date="2016-02" db="EMBL/GenBank/DDBJ databases">
        <authorList>
            <person name="Wen L."/>
            <person name="He K."/>
            <person name="Yang H."/>
        </authorList>
    </citation>
    <scope>NUCLEOTIDE SEQUENCE [LARGE SCALE GENOMIC DNA]</scope>
    <source>
        <strain evidence="2 3">KLE1704</strain>
    </source>
</reference>
<accession>A0A139KPZ9</accession>
<evidence type="ECO:0000313" key="2">
    <source>
        <dbReference type="EMBL" id="KXT41264.1"/>
    </source>
</evidence>